<dbReference type="EMBL" id="CP049866">
    <property type="protein sequence ID" value="QIK75860.1"/>
    <property type="molecule type" value="Genomic_DNA"/>
</dbReference>
<dbReference type="SUPFAM" id="SSF56112">
    <property type="entry name" value="Protein kinase-like (PK-like)"/>
    <property type="match status" value="1"/>
</dbReference>
<dbReference type="AlphaFoldDB" id="A0A6G7YGF9"/>
<dbReference type="CDD" id="cd05154">
    <property type="entry name" value="ACAD10_11_N-like"/>
    <property type="match status" value="1"/>
</dbReference>
<gene>
    <name evidence="2" type="ORF">G7071_10810</name>
</gene>
<dbReference type="KEGG" id="npi:G7071_10810"/>
<protein>
    <submittedName>
        <fullName evidence="2">Phosphotransferase family protein</fullName>
    </submittedName>
</protein>
<dbReference type="PANTHER" id="PTHR47829:SF1">
    <property type="entry name" value="HAD FAMILY PHOSPHATASE"/>
    <property type="match status" value="1"/>
</dbReference>
<evidence type="ECO:0000313" key="2">
    <source>
        <dbReference type="EMBL" id="QIK75860.1"/>
    </source>
</evidence>
<dbReference type="InterPro" id="IPR011009">
    <property type="entry name" value="Kinase-like_dom_sf"/>
</dbReference>
<dbReference type="Proteomes" id="UP000502035">
    <property type="component" value="Chromosome"/>
</dbReference>
<dbReference type="InterPro" id="IPR002575">
    <property type="entry name" value="Aminoglycoside_PTrfase"/>
</dbReference>
<dbReference type="Pfam" id="PF01636">
    <property type="entry name" value="APH"/>
    <property type="match status" value="1"/>
</dbReference>
<accession>A0A6G7YGF9</accession>
<reference evidence="2 3" key="1">
    <citation type="submission" date="2020-03" db="EMBL/GenBank/DDBJ databases">
        <title>Nocardioides sp. nov., isolated from fish.</title>
        <authorList>
            <person name="Hyun D.-W."/>
            <person name="Bae J.-W."/>
        </authorList>
    </citation>
    <scope>NUCLEOTIDE SEQUENCE [LARGE SCALE GENOMIC DNA]</scope>
    <source>
        <strain evidence="2 3">HDW12A</strain>
    </source>
</reference>
<feature type="domain" description="Aminoglycoside phosphotransferase" evidence="1">
    <location>
        <begin position="42"/>
        <end position="269"/>
    </location>
</feature>
<name>A0A6G7YGF9_9ACTN</name>
<dbReference type="Gene3D" id="3.30.200.20">
    <property type="entry name" value="Phosphorylase Kinase, domain 1"/>
    <property type="match status" value="1"/>
</dbReference>
<keyword evidence="3" id="KW-1185">Reference proteome</keyword>
<dbReference type="InterPro" id="IPR052898">
    <property type="entry name" value="ACAD10-like"/>
</dbReference>
<evidence type="ECO:0000259" key="1">
    <source>
        <dbReference type="Pfam" id="PF01636"/>
    </source>
</evidence>
<organism evidence="2 3">
    <name type="scientific">Nocardioides piscis</name>
    <dbReference type="NCBI Taxonomy" id="2714938"/>
    <lineage>
        <taxon>Bacteria</taxon>
        <taxon>Bacillati</taxon>
        <taxon>Actinomycetota</taxon>
        <taxon>Actinomycetes</taxon>
        <taxon>Propionibacteriales</taxon>
        <taxon>Nocardioidaceae</taxon>
        <taxon>Nocardioides</taxon>
    </lineage>
</organism>
<dbReference type="RefSeq" id="WP_166318414.1">
    <property type="nucleotide sequence ID" value="NZ_CP049866.1"/>
</dbReference>
<proteinExistence type="predicted"/>
<dbReference type="InterPro" id="IPR041726">
    <property type="entry name" value="ACAD10_11_N"/>
</dbReference>
<sequence length="358" mass="40167">MSADPVRGARPVRDEDSFDVAAVASWLRAHATDAEGLDGEPEVQQFSGGASNLTYLLRWPTRDLILRRAPKGTKAKGAHDMRREFRIQQALAPVFPYVAAMVAFCDDAAVLGGDFYVMERIEGVIPRSEWPQDVPLSPEQARALCLGAVERLVELHSVDPEAAGLGDLGKGAGYVRRQVDGWSVRYRNARTGDVPDYEQVMAWLAERQPDDVATCVIHNDYKLDNLVLDPDDPTRVVGILDWEMATLGDPLMDLAGSMAYWVQADDSDAFQMMRRVPTHLPGMLTRAEIVERYCARMGFEVTPEQWRFYEVFGLFRLAVIAQQIYYRYVLGQTTNEIYALFGEAVRMVEARIAEVIDT</sequence>
<evidence type="ECO:0000313" key="3">
    <source>
        <dbReference type="Proteomes" id="UP000502035"/>
    </source>
</evidence>
<dbReference type="Gene3D" id="3.90.1200.10">
    <property type="match status" value="1"/>
</dbReference>
<dbReference type="PANTHER" id="PTHR47829">
    <property type="entry name" value="HYDROLASE, PUTATIVE (AFU_ORTHOLOGUE AFUA_1G12880)-RELATED"/>
    <property type="match status" value="1"/>
</dbReference>
<keyword evidence="2" id="KW-0808">Transferase</keyword>
<dbReference type="GO" id="GO:0016740">
    <property type="term" value="F:transferase activity"/>
    <property type="evidence" value="ECO:0007669"/>
    <property type="project" value="UniProtKB-KW"/>
</dbReference>